<keyword evidence="5" id="KW-0411">Iron-sulfur</keyword>
<evidence type="ECO:0000313" key="11">
    <source>
        <dbReference type="Proteomes" id="UP000029964"/>
    </source>
</evidence>
<evidence type="ECO:0000256" key="8">
    <source>
        <dbReference type="SAM" id="Coils"/>
    </source>
</evidence>
<evidence type="ECO:0000256" key="2">
    <source>
        <dbReference type="ARBA" id="ARBA00022723"/>
    </source>
</evidence>
<comment type="caution">
    <text evidence="10">The sequence shown here is derived from an EMBL/GenBank/DDBJ whole genome shotgun (WGS) entry which is preliminary data.</text>
</comment>
<dbReference type="PANTHER" id="PTHR13184">
    <property type="entry name" value="37S RIBOSOMAL PROTEIN S22"/>
    <property type="match status" value="1"/>
</dbReference>
<dbReference type="GO" id="GO:0006412">
    <property type="term" value="P:translation"/>
    <property type="evidence" value="ECO:0007669"/>
    <property type="project" value="InterPro"/>
</dbReference>
<dbReference type="GO" id="GO:0008168">
    <property type="term" value="F:methyltransferase activity"/>
    <property type="evidence" value="ECO:0007669"/>
    <property type="project" value="InterPro"/>
</dbReference>
<keyword evidence="8" id="KW-0175">Coiled coil</keyword>
<evidence type="ECO:0000256" key="7">
    <source>
        <dbReference type="ARBA" id="ARBA00045681"/>
    </source>
</evidence>
<dbReference type="InterPro" id="IPR052571">
    <property type="entry name" value="Mt_RNA_Methyltransferase"/>
</dbReference>
<keyword evidence="10" id="KW-0689">Ribosomal protein</keyword>
<evidence type="ECO:0000256" key="3">
    <source>
        <dbReference type="ARBA" id="ARBA00022946"/>
    </source>
</evidence>
<keyword evidence="4" id="KW-0408">Iron</keyword>
<dbReference type="InterPro" id="IPR015324">
    <property type="entry name" value="Ribosomal_Rsm22-like"/>
</dbReference>
<keyword evidence="2" id="KW-0479">Metal-binding</keyword>
<dbReference type="InterPro" id="IPR029063">
    <property type="entry name" value="SAM-dependent_MTases_sf"/>
</dbReference>
<dbReference type="OrthoDB" id="421327at2759"/>
<dbReference type="EMBL" id="JPKY01000083">
    <property type="protein sequence ID" value="KFH42885.1"/>
    <property type="molecule type" value="Genomic_DNA"/>
</dbReference>
<dbReference type="GO" id="GO:0003735">
    <property type="term" value="F:structural constituent of ribosome"/>
    <property type="evidence" value="ECO:0007669"/>
    <property type="project" value="TreeGrafter"/>
</dbReference>
<gene>
    <name evidence="10" type="ORF">ACRE_063770</name>
</gene>
<dbReference type="AlphaFoldDB" id="A0A086T0K3"/>
<evidence type="ECO:0000256" key="5">
    <source>
        <dbReference type="ARBA" id="ARBA00023014"/>
    </source>
</evidence>
<evidence type="ECO:0000256" key="9">
    <source>
        <dbReference type="SAM" id="MobiDB-lite"/>
    </source>
</evidence>
<feature type="compositionally biased region" description="Basic and acidic residues" evidence="9">
    <location>
        <begin position="634"/>
        <end position="643"/>
    </location>
</feature>
<feature type="compositionally biased region" description="Basic residues" evidence="9">
    <location>
        <begin position="663"/>
        <end position="675"/>
    </location>
</feature>
<name>A0A086T0K3_HAPC1</name>
<accession>A0A086T0K3</accession>
<dbReference type="STRING" id="857340.A0A086T0K3"/>
<dbReference type="PANTHER" id="PTHR13184:SF5">
    <property type="entry name" value="METHYLTRANSFERASE-LIKE PROTEIN 17, MITOCHONDRIAL"/>
    <property type="match status" value="1"/>
</dbReference>
<feature type="compositionally biased region" description="Basic and acidic residues" evidence="9">
    <location>
        <begin position="676"/>
        <end position="688"/>
    </location>
</feature>
<keyword evidence="11" id="KW-1185">Reference proteome</keyword>
<comment type="subcellular location">
    <subcellularLocation>
        <location evidence="1">Mitochondrion</location>
    </subcellularLocation>
</comment>
<keyword evidence="3" id="KW-0809">Transit peptide</keyword>
<dbReference type="PIRSF" id="PIRSF007797">
    <property type="entry name" value="RSM22"/>
    <property type="match status" value="1"/>
</dbReference>
<dbReference type="HOGENOM" id="CLU_007075_0_1_1"/>
<comment type="function">
    <text evidence="7">Mitochondrial ribosome (mitoribosome) assembly factor. Binds at the interface of the head and body domains of the mitochondrial small ribosomal subunit (mt-SSU), occluding the mRNA channel and preventing compaction of the head domain towards the body. Probable inactive methyltransferase: retains the characteristic folding and ability to bind S-adenosyl-L-methionine, but it probably lost its methyltransferase activity.</text>
</comment>
<keyword evidence="10" id="KW-0687">Ribonucleoprotein</keyword>
<proteinExistence type="predicted"/>
<feature type="region of interest" description="Disordered" evidence="9">
    <location>
        <begin position="627"/>
        <end position="715"/>
    </location>
</feature>
<dbReference type="InterPro" id="IPR016522">
    <property type="entry name" value="RSM22_mit_bud"/>
</dbReference>
<protein>
    <submittedName>
        <fullName evidence="10">37S ribosomal protein-like protein</fullName>
    </submittedName>
</protein>
<feature type="compositionally biased region" description="Basic and acidic residues" evidence="9">
    <location>
        <begin position="540"/>
        <end position="559"/>
    </location>
</feature>
<dbReference type="GO" id="GO:0005763">
    <property type="term" value="C:mitochondrial small ribosomal subunit"/>
    <property type="evidence" value="ECO:0007669"/>
    <property type="project" value="TreeGrafter"/>
</dbReference>
<feature type="region of interest" description="Disordered" evidence="9">
    <location>
        <begin position="535"/>
        <end position="561"/>
    </location>
</feature>
<dbReference type="SUPFAM" id="SSF53335">
    <property type="entry name" value="S-adenosyl-L-methionine-dependent methyltransferases"/>
    <property type="match status" value="1"/>
</dbReference>
<keyword evidence="6" id="KW-0496">Mitochondrion</keyword>
<reference evidence="11" key="1">
    <citation type="journal article" date="2014" name="Genome Announc.">
        <title>Genome sequence and annotation of Acremonium chrysogenum, producer of the beta-lactam antibiotic cephalosporin C.</title>
        <authorList>
            <person name="Terfehr D."/>
            <person name="Dahlmann T.A."/>
            <person name="Specht T."/>
            <person name="Zadra I."/>
            <person name="Kuernsteiner H."/>
            <person name="Kueck U."/>
        </authorList>
    </citation>
    <scope>NUCLEOTIDE SEQUENCE [LARGE SCALE GENOMIC DNA]</scope>
    <source>
        <strain evidence="11">ATCC 11550 / CBS 779.69 / DSM 880 / IAM 14645 / JCM 23072 / IMI 49137</strain>
    </source>
</reference>
<organism evidence="10 11">
    <name type="scientific">Hapsidospora chrysogenum (strain ATCC 11550 / CBS 779.69 / DSM 880 / IAM 14645 / JCM 23072 / IMI 49137)</name>
    <name type="common">Acremonium chrysogenum</name>
    <dbReference type="NCBI Taxonomy" id="857340"/>
    <lineage>
        <taxon>Eukaryota</taxon>
        <taxon>Fungi</taxon>
        <taxon>Dikarya</taxon>
        <taxon>Ascomycota</taxon>
        <taxon>Pezizomycotina</taxon>
        <taxon>Sordariomycetes</taxon>
        <taxon>Hypocreomycetidae</taxon>
        <taxon>Hypocreales</taxon>
        <taxon>Bionectriaceae</taxon>
        <taxon>Hapsidospora</taxon>
    </lineage>
</organism>
<feature type="compositionally biased region" description="Acidic residues" evidence="9">
    <location>
        <begin position="689"/>
        <end position="708"/>
    </location>
</feature>
<dbReference type="GO" id="GO:0046872">
    <property type="term" value="F:metal ion binding"/>
    <property type="evidence" value="ECO:0007669"/>
    <property type="project" value="UniProtKB-KW"/>
</dbReference>
<evidence type="ECO:0000256" key="1">
    <source>
        <dbReference type="ARBA" id="ARBA00004173"/>
    </source>
</evidence>
<dbReference type="Pfam" id="PF09243">
    <property type="entry name" value="Rsm22"/>
    <property type="match status" value="1"/>
</dbReference>
<dbReference type="GO" id="GO:0051536">
    <property type="term" value="F:iron-sulfur cluster binding"/>
    <property type="evidence" value="ECO:0007669"/>
    <property type="project" value="UniProtKB-KW"/>
</dbReference>
<evidence type="ECO:0000313" key="10">
    <source>
        <dbReference type="EMBL" id="KFH42885.1"/>
    </source>
</evidence>
<feature type="coiled-coil region" evidence="8">
    <location>
        <begin position="89"/>
        <end position="127"/>
    </location>
</feature>
<evidence type="ECO:0000256" key="6">
    <source>
        <dbReference type="ARBA" id="ARBA00023128"/>
    </source>
</evidence>
<evidence type="ECO:0000256" key="4">
    <source>
        <dbReference type="ARBA" id="ARBA00023004"/>
    </source>
</evidence>
<dbReference type="Proteomes" id="UP000029964">
    <property type="component" value="Unassembled WGS sequence"/>
</dbReference>
<sequence length="715" mass="80225">MGAAPPPMPNEGTLIKEVEGGVFEEIAYEIPVREEDLVEELAEESEDVLGQELGEAEEVPETGLGATAEAPEVLLRGLAEKPPNYIEAVARSQREAEALQQLARDFERAQKEQNEAEERAAVEAEEAMVGEVLESEEALSWPAEFEDGPIYEGPPPDYGPRFHQYTRDGSFHGPSVEVSLPKEEFVYPIADLLRRTHIHHVREAAERNYGGAGLPLSAETITGKRSGNMGPVGLLATQRHMTEIEGDAFMAGFMPAAYASSFAILREVRRRMGSDWIQSKLKNGGQGLSVLDVGSGGAGLVAWEQILNAEWDLLKENGEAEGRVPPGQKTAVAASDRLRNRLKTFLENTTFLPRMPDYEHSGEMRGPRLDGGDKALPRKSYDVIIASHQFLKESESHRRQAVLNNLWHLLKKDGGVLIIQEKAHPRGFEAVAHARHTILNSFLLPQSGEPRVAPEDFNATYHREPEPGHVVAPCTNQTTCPMYVETGKSTGRKDYCHFSQRFVRPNFYTKMLRKHADNHGEVEFSYVAVQRGVAKPARPTGKEATERAQEGYENSDTKPDMQTLPRLVLPALKRKGHVTMDVCTPEGKIERWTVPKSFSKMAYHDARKSRWGDLWALGAKSRVERSVRLGQTKEMSKRAEGSRKKAHKSALAEEEGEADNREVRKRKQPRSRKQKKLDMVAEMRRAEEKEIDELADEIEAEVEEEIEEEEKRRRQ</sequence>